<keyword evidence="3" id="KW-1185">Reference proteome</keyword>
<evidence type="ECO:0000313" key="2">
    <source>
        <dbReference type="EnsemblPlants" id="OBART09G08970.1"/>
    </source>
</evidence>
<organism evidence="2">
    <name type="scientific">Oryza barthii</name>
    <dbReference type="NCBI Taxonomy" id="65489"/>
    <lineage>
        <taxon>Eukaryota</taxon>
        <taxon>Viridiplantae</taxon>
        <taxon>Streptophyta</taxon>
        <taxon>Embryophyta</taxon>
        <taxon>Tracheophyta</taxon>
        <taxon>Spermatophyta</taxon>
        <taxon>Magnoliopsida</taxon>
        <taxon>Liliopsida</taxon>
        <taxon>Poales</taxon>
        <taxon>Poaceae</taxon>
        <taxon>BOP clade</taxon>
        <taxon>Oryzoideae</taxon>
        <taxon>Oryzeae</taxon>
        <taxon>Oryzinae</taxon>
        <taxon>Oryza</taxon>
    </lineage>
</organism>
<reference evidence="2" key="2">
    <citation type="submission" date="2015-03" db="UniProtKB">
        <authorList>
            <consortium name="EnsemblPlants"/>
        </authorList>
    </citation>
    <scope>IDENTIFICATION</scope>
</reference>
<reference evidence="2" key="1">
    <citation type="journal article" date="2009" name="Rice">
        <title>De Novo Next Generation Sequencing of Plant Genomes.</title>
        <authorList>
            <person name="Rounsley S."/>
            <person name="Marri P.R."/>
            <person name="Yu Y."/>
            <person name="He R."/>
            <person name="Sisneros N."/>
            <person name="Goicoechea J.L."/>
            <person name="Lee S.J."/>
            <person name="Angelova A."/>
            <person name="Kudrna D."/>
            <person name="Luo M."/>
            <person name="Affourtit J."/>
            <person name="Desany B."/>
            <person name="Knight J."/>
            <person name="Niazi F."/>
            <person name="Egholm M."/>
            <person name="Wing R.A."/>
        </authorList>
    </citation>
    <scope>NUCLEOTIDE SEQUENCE [LARGE SCALE GENOMIC DNA]</scope>
    <source>
        <strain evidence="2">cv. IRGC 105608</strain>
    </source>
</reference>
<feature type="region of interest" description="Disordered" evidence="1">
    <location>
        <begin position="133"/>
        <end position="162"/>
    </location>
</feature>
<dbReference type="Gramene" id="OBART09G08970.1">
    <property type="protein sequence ID" value="OBART09G08970.1"/>
    <property type="gene ID" value="OBART09G08970"/>
</dbReference>
<evidence type="ECO:0000313" key="3">
    <source>
        <dbReference type="Proteomes" id="UP000026960"/>
    </source>
</evidence>
<proteinExistence type="predicted"/>
<dbReference type="AlphaFoldDB" id="A0A0D3H6F7"/>
<feature type="compositionally biased region" description="Basic and acidic residues" evidence="1">
    <location>
        <begin position="135"/>
        <end position="156"/>
    </location>
</feature>
<evidence type="ECO:0000256" key="1">
    <source>
        <dbReference type="SAM" id="MobiDB-lite"/>
    </source>
</evidence>
<accession>A0A0D3H6F7</accession>
<dbReference type="PaxDb" id="65489-OBART09G08970.1"/>
<protein>
    <submittedName>
        <fullName evidence="2">Uncharacterized protein</fullName>
    </submittedName>
</protein>
<dbReference type="HOGENOM" id="CLU_1637976_0_0_1"/>
<dbReference type="Proteomes" id="UP000026960">
    <property type="component" value="Chromosome 9"/>
</dbReference>
<sequence>MSSLQRLRKTGLPHYGLLCASRLGLTLLDHDEEGDGDEPLISISISQTMRPLDRVGTEGAPASVWPGLGALKAVVVVKLTGRMMRHHVRSENSNLLLGRLGSSIGRVAPAIADIYSLRHASANALVPIARWPSPWEERRREGRGEREEKRGEKGGEKGSASH</sequence>
<dbReference type="EnsemblPlants" id="OBART09G08970.1">
    <property type="protein sequence ID" value="OBART09G08970.1"/>
    <property type="gene ID" value="OBART09G08970"/>
</dbReference>
<name>A0A0D3H6F7_9ORYZ</name>